<comment type="caution">
    <text evidence="2">The sequence shown here is derived from an EMBL/GenBank/DDBJ whole genome shotgun (WGS) entry which is preliminary data.</text>
</comment>
<evidence type="ECO:0000313" key="2">
    <source>
        <dbReference type="EMBL" id="HBH2621146.1"/>
    </source>
</evidence>
<dbReference type="InterPro" id="IPR009636">
    <property type="entry name" value="SCAF"/>
</dbReference>
<feature type="coiled-coil region" evidence="1">
    <location>
        <begin position="38"/>
        <end position="103"/>
    </location>
</feature>
<sequence length="217" mass="24615">MLEYFKKLLGDEEGQKVYEKLSKDKENKLLLDNIKSPRYVEKTELENANKEIKEYKKQIGDRDKQLNDLQGKVKDNKELSDEIESLKNANKEIRENAEKEIEVLKFNTAFDRAIESYNPRNPKALAALINKENINFVDGKIIGLDEQIKAYQQSDSYLFNNEKNKGGDEIGGTGGLEGGTTSLLDNDSEISSIGELLANSKVKSENIEAQKKFFGEE</sequence>
<protein>
    <submittedName>
        <fullName evidence="2">Phage scaffolding protein</fullName>
    </submittedName>
</protein>
<name>A0A9P3YT34_CLODI</name>
<gene>
    <name evidence="2" type="ORF">KRQ00_002930</name>
</gene>
<dbReference type="Pfam" id="PF06810">
    <property type="entry name" value="Phage_scaffold"/>
    <property type="match status" value="1"/>
</dbReference>
<evidence type="ECO:0000313" key="3">
    <source>
        <dbReference type="Proteomes" id="UP000879542"/>
    </source>
</evidence>
<reference evidence="2" key="2">
    <citation type="submission" date="2021-06" db="EMBL/GenBank/DDBJ databases">
        <authorList>
            <consortium name="NCBI Pathogen Detection Project"/>
        </authorList>
    </citation>
    <scope>NUCLEOTIDE SEQUENCE</scope>
    <source>
        <strain evidence="2">Clostridioides</strain>
    </source>
</reference>
<accession>A0A9P3YT34</accession>
<dbReference type="RefSeq" id="WP_021377504.1">
    <property type="nucleotide sequence ID" value="NZ_BIOU01000035.1"/>
</dbReference>
<dbReference type="EMBL" id="DAEQIJ010000015">
    <property type="protein sequence ID" value="HBH2621146.1"/>
    <property type="molecule type" value="Genomic_DNA"/>
</dbReference>
<evidence type="ECO:0000256" key="1">
    <source>
        <dbReference type="SAM" id="Coils"/>
    </source>
</evidence>
<proteinExistence type="predicted"/>
<reference evidence="2" key="1">
    <citation type="journal article" date="2018" name="Genome Biol.">
        <title>SKESA: strategic k-mer extension for scrupulous assemblies.</title>
        <authorList>
            <person name="Souvorov A."/>
            <person name="Agarwala R."/>
            <person name="Lipman D.J."/>
        </authorList>
    </citation>
    <scope>NUCLEOTIDE SEQUENCE</scope>
    <source>
        <strain evidence="2">Clostridioides</strain>
    </source>
</reference>
<dbReference type="AlphaFoldDB" id="A0A9P3YT34"/>
<keyword evidence="1" id="KW-0175">Coiled coil</keyword>
<organism evidence="2 3">
    <name type="scientific">Clostridioides difficile</name>
    <name type="common">Peptoclostridium difficile</name>
    <dbReference type="NCBI Taxonomy" id="1496"/>
    <lineage>
        <taxon>Bacteria</taxon>
        <taxon>Bacillati</taxon>
        <taxon>Bacillota</taxon>
        <taxon>Clostridia</taxon>
        <taxon>Peptostreptococcales</taxon>
        <taxon>Peptostreptococcaceae</taxon>
        <taxon>Clostridioides</taxon>
    </lineage>
</organism>
<dbReference type="Proteomes" id="UP000879542">
    <property type="component" value="Unassembled WGS sequence"/>
</dbReference>